<protein>
    <submittedName>
        <fullName evidence="3">Secreted protein</fullName>
    </submittedName>
</protein>
<accession>A0A7I4YI80</accession>
<feature type="chain" id="PRO_5029441281" evidence="1">
    <location>
        <begin position="18"/>
        <end position="112"/>
    </location>
</feature>
<reference evidence="3" key="1">
    <citation type="submission" date="2020-12" db="UniProtKB">
        <authorList>
            <consortium name="WormBaseParasite"/>
        </authorList>
    </citation>
    <scope>IDENTIFICATION</scope>
    <source>
        <strain evidence="3">MHco3</strain>
    </source>
</reference>
<dbReference type="OMA" id="PATYLIY"/>
<dbReference type="Proteomes" id="UP000025227">
    <property type="component" value="Unplaced"/>
</dbReference>
<keyword evidence="2" id="KW-1185">Reference proteome</keyword>
<name>A0A7I4YI80_HAECO</name>
<organism evidence="2 3">
    <name type="scientific">Haemonchus contortus</name>
    <name type="common">Barber pole worm</name>
    <dbReference type="NCBI Taxonomy" id="6289"/>
    <lineage>
        <taxon>Eukaryota</taxon>
        <taxon>Metazoa</taxon>
        <taxon>Ecdysozoa</taxon>
        <taxon>Nematoda</taxon>
        <taxon>Chromadorea</taxon>
        <taxon>Rhabditida</taxon>
        <taxon>Rhabditina</taxon>
        <taxon>Rhabditomorpha</taxon>
        <taxon>Strongyloidea</taxon>
        <taxon>Trichostrongylidae</taxon>
        <taxon>Haemonchus</taxon>
    </lineage>
</organism>
<evidence type="ECO:0000313" key="2">
    <source>
        <dbReference type="Proteomes" id="UP000025227"/>
    </source>
</evidence>
<sequence>MKPIVFVILFCVAYAVTKKCPHSRQLNYEKFGVFNETRQLYSDVYQKQYDKDDIVIEFEMYYTSNGYSVTYHPAIILSRERKPATYLIYDATKSVPPEVTREKFIEFLYSCQ</sequence>
<feature type="signal peptide" evidence="1">
    <location>
        <begin position="1"/>
        <end position="17"/>
    </location>
</feature>
<evidence type="ECO:0000313" key="3">
    <source>
        <dbReference type="WBParaSite" id="HCON_00103120-00001"/>
    </source>
</evidence>
<proteinExistence type="predicted"/>
<dbReference type="OrthoDB" id="10306083at2759"/>
<dbReference type="WBParaSite" id="HCON_00103120-00001">
    <property type="protein sequence ID" value="HCON_00103120-00001"/>
    <property type="gene ID" value="HCON_00103120"/>
</dbReference>
<evidence type="ECO:0000256" key="1">
    <source>
        <dbReference type="SAM" id="SignalP"/>
    </source>
</evidence>
<dbReference type="AlphaFoldDB" id="A0A7I4YI80"/>
<keyword evidence="1" id="KW-0732">Signal</keyword>